<dbReference type="GO" id="GO:0007165">
    <property type="term" value="P:signal transduction"/>
    <property type="evidence" value="ECO:0007669"/>
    <property type="project" value="TreeGrafter"/>
</dbReference>
<evidence type="ECO:0000313" key="15">
    <source>
        <dbReference type="Proteomes" id="UP000639772"/>
    </source>
</evidence>
<evidence type="ECO:0000256" key="12">
    <source>
        <dbReference type="SAM" id="Phobius"/>
    </source>
</evidence>
<dbReference type="OrthoDB" id="193931at2759"/>
<name>A0A835QFM2_VANPL</name>
<feature type="domain" description="Protein kinase" evidence="13">
    <location>
        <begin position="1"/>
        <end position="209"/>
    </location>
</feature>
<dbReference type="Pfam" id="PF00069">
    <property type="entry name" value="Pkinase"/>
    <property type="match status" value="1"/>
</dbReference>
<evidence type="ECO:0000313" key="14">
    <source>
        <dbReference type="EMBL" id="KAG0472341.1"/>
    </source>
</evidence>
<dbReference type="SUPFAM" id="SSF56112">
    <property type="entry name" value="Protein kinase-like (PK-like)"/>
    <property type="match status" value="1"/>
</dbReference>
<evidence type="ECO:0000256" key="2">
    <source>
        <dbReference type="ARBA" id="ARBA00006234"/>
    </source>
</evidence>
<dbReference type="InterPro" id="IPR000719">
    <property type="entry name" value="Prot_kinase_dom"/>
</dbReference>
<evidence type="ECO:0000256" key="6">
    <source>
        <dbReference type="ARBA" id="ARBA00022741"/>
    </source>
</evidence>
<feature type="transmembrane region" description="Helical" evidence="12">
    <location>
        <begin position="133"/>
        <end position="150"/>
    </location>
</feature>
<keyword evidence="6" id="KW-0547">Nucleotide-binding</keyword>
<sequence length="274" mass="30813">MKMVTHPNIVELDEVMATKSKIYFAMELVRGGELFSKIARVGRLREGTARHYFRQLISAVDFCHSRGVYHRDLKPENLLLDDAGNLKVADFGLSAFADHLRPDGLLHTTCGTPAYVAPEVICKKGYDGAKADLWSCGVILFVLLAGFLPFQDDNLIAMYRKIHRGDFRCPPWFSSDARRLVIKLLDPNPNTRITVAKLLDTPGSENPQFRNRSLPETAILWSHRPKRTRTNPRGLTLSTSSLSPRGLICRRFSRVERARGRRGCGSLPRSRPAG</sequence>
<dbReference type="InterPro" id="IPR008271">
    <property type="entry name" value="Ser/Thr_kinase_AS"/>
</dbReference>
<keyword evidence="12" id="KW-0812">Transmembrane</keyword>
<evidence type="ECO:0000256" key="9">
    <source>
        <dbReference type="ARBA" id="ARBA00047899"/>
    </source>
</evidence>
<dbReference type="PANTHER" id="PTHR43895">
    <property type="entry name" value="CALCIUM/CALMODULIN-DEPENDENT PROTEIN KINASE KINASE-RELATED"/>
    <property type="match status" value="1"/>
</dbReference>
<dbReference type="PANTHER" id="PTHR43895:SF91">
    <property type="entry name" value="CBL-INTERACTING SERINE_THREONINE-PROTEIN KINASE 6"/>
    <property type="match status" value="1"/>
</dbReference>
<gene>
    <name evidence="14" type="ORF">HPP92_016887</name>
</gene>
<keyword evidence="8" id="KW-0067">ATP-binding</keyword>
<dbReference type="GO" id="GO:0005524">
    <property type="term" value="F:ATP binding"/>
    <property type="evidence" value="ECO:0007669"/>
    <property type="project" value="UniProtKB-KW"/>
</dbReference>
<proteinExistence type="inferred from homology"/>
<comment type="catalytic activity">
    <reaction evidence="10">
        <text>L-seryl-[protein] + ATP = O-phospho-L-seryl-[protein] + ADP + H(+)</text>
        <dbReference type="Rhea" id="RHEA:17989"/>
        <dbReference type="Rhea" id="RHEA-COMP:9863"/>
        <dbReference type="Rhea" id="RHEA-COMP:11604"/>
        <dbReference type="ChEBI" id="CHEBI:15378"/>
        <dbReference type="ChEBI" id="CHEBI:29999"/>
        <dbReference type="ChEBI" id="CHEBI:30616"/>
        <dbReference type="ChEBI" id="CHEBI:83421"/>
        <dbReference type="ChEBI" id="CHEBI:456216"/>
        <dbReference type="EC" id="2.7.11.1"/>
    </reaction>
</comment>
<evidence type="ECO:0000259" key="13">
    <source>
        <dbReference type="PROSITE" id="PS50011"/>
    </source>
</evidence>
<comment type="function">
    <text evidence="11">CIPK serine-threonine protein kinases interact with CBL proteins. Binding of a CBL protein to the regulatory NAF domain of CIPK protein lead to the activation of the kinase in a calcium-dependent manner.</text>
</comment>
<dbReference type="SMART" id="SM00220">
    <property type="entry name" value="S_TKc"/>
    <property type="match status" value="1"/>
</dbReference>
<comment type="similarity">
    <text evidence="2">Belongs to the protein kinase superfamily. CAMK Ser/Thr protein kinase family. SNF1 subfamily.</text>
</comment>
<dbReference type="AlphaFoldDB" id="A0A835QFM2"/>
<comment type="caution">
    <text evidence="14">The sequence shown here is derived from an EMBL/GenBank/DDBJ whole genome shotgun (WGS) entry which is preliminary data.</text>
</comment>
<evidence type="ECO:0000256" key="3">
    <source>
        <dbReference type="ARBA" id="ARBA00012513"/>
    </source>
</evidence>
<comment type="cofactor">
    <cofactor evidence="1">
        <name>Mn(2+)</name>
        <dbReference type="ChEBI" id="CHEBI:29035"/>
    </cofactor>
</comment>
<dbReference type="EMBL" id="JADCNM010000008">
    <property type="protein sequence ID" value="KAG0472341.1"/>
    <property type="molecule type" value="Genomic_DNA"/>
</dbReference>
<protein>
    <recommendedName>
        <fullName evidence="3">non-specific serine/threonine protein kinase</fullName>
        <ecNumber evidence="3">2.7.11.1</ecNumber>
    </recommendedName>
</protein>
<accession>A0A835QFM2</accession>
<keyword evidence="5" id="KW-0808">Transferase</keyword>
<evidence type="ECO:0000256" key="5">
    <source>
        <dbReference type="ARBA" id="ARBA00022679"/>
    </source>
</evidence>
<comment type="catalytic activity">
    <reaction evidence="9">
        <text>L-threonyl-[protein] + ATP = O-phospho-L-threonyl-[protein] + ADP + H(+)</text>
        <dbReference type="Rhea" id="RHEA:46608"/>
        <dbReference type="Rhea" id="RHEA-COMP:11060"/>
        <dbReference type="Rhea" id="RHEA-COMP:11605"/>
        <dbReference type="ChEBI" id="CHEBI:15378"/>
        <dbReference type="ChEBI" id="CHEBI:30013"/>
        <dbReference type="ChEBI" id="CHEBI:30616"/>
        <dbReference type="ChEBI" id="CHEBI:61977"/>
        <dbReference type="ChEBI" id="CHEBI:456216"/>
        <dbReference type="EC" id="2.7.11.1"/>
    </reaction>
</comment>
<dbReference type="Gene3D" id="1.10.510.10">
    <property type="entry name" value="Transferase(Phosphotransferase) domain 1"/>
    <property type="match status" value="1"/>
</dbReference>
<keyword evidence="12" id="KW-0472">Membrane</keyword>
<dbReference type="Proteomes" id="UP000639772">
    <property type="component" value="Unassembled WGS sequence"/>
</dbReference>
<evidence type="ECO:0000256" key="7">
    <source>
        <dbReference type="ARBA" id="ARBA00022777"/>
    </source>
</evidence>
<dbReference type="GO" id="GO:0004674">
    <property type="term" value="F:protein serine/threonine kinase activity"/>
    <property type="evidence" value="ECO:0007669"/>
    <property type="project" value="UniProtKB-KW"/>
</dbReference>
<keyword evidence="4" id="KW-0723">Serine/threonine-protein kinase</keyword>
<keyword evidence="12" id="KW-1133">Transmembrane helix</keyword>
<evidence type="ECO:0000256" key="11">
    <source>
        <dbReference type="ARBA" id="ARBA00058225"/>
    </source>
</evidence>
<dbReference type="PROSITE" id="PS00108">
    <property type="entry name" value="PROTEIN_KINASE_ST"/>
    <property type="match status" value="1"/>
</dbReference>
<evidence type="ECO:0000256" key="4">
    <source>
        <dbReference type="ARBA" id="ARBA00022527"/>
    </source>
</evidence>
<evidence type="ECO:0000256" key="8">
    <source>
        <dbReference type="ARBA" id="ARBA00022840"/>
    </source>
</evidence>
<dbReference type="PROSITE" id="PS50011">
    <property type="entry name" value="PROTEIN_KINASE_DOM"/>
    <property type="match status" value="1"/>
</dbReference>
<dbReference type="FunFam" id="1.10.510.10:FF:000303">
    <property type="entry name" value="Non-specific serine/threonine protein kinase"/>
    <property type="match status" value="1"/>
</dbReference>
<keyword evidence="7" id="KW-0418">Kinase</keyword>
<reference evidence="14 15" key="1">
    <citation type="journal article" date="2020" name="Nat. Food">
        <title>A phased Vanilla planifolia genome enables genetic improvement of flavour and production.</title>
        <authorList>
            <person name="Hasing T."/>
            <person name="Tang H."/>
            <person name="Brym M."/>
            <person name="Khazi F."/>
            <person name="Huang T."/>
            <person name="Chambers A.H."/>
        </authorList>
    </citation>
    <scope>NUCLEOTIDE SEQUENCE [LARGE SCALE GENOMIC DNA]</scope>
    <source>
        <tissue evidence="14">Leaf</tissue>
    </source>
</reference>
<dbReference type="InterPro" id="IPR011009">
    <property type="entry name" value="Kinase-like_dom_sf"/>
</dbReference>
<dbReference type="EC" id="2.7.11.1" evidence="3"/>
<evidence type="ECO:0000256" key="1">
    <source>
        <dbReference type="ARBA" id="ARBA00001936"/>
    </source>
</evidence>
<evidence type="ECO:0000256" key="10">
    <source>
        <dbReference type="ARBA" id="ARBA00048679"/>
    </source>
</evidence>
<organism evidence="14 15">
    <name type="scientific">Vanilla planifolia</name>
    <name type="common">Vanilla</name>
    <dbReference type="NCBI Taxonomy" id="51239"/>
    <lineage>
        <taxon>Eukaryota</taxon>
        <taxon>Viridiplantae</taxon>
        <taxon>Streptophyta</taxon>
        <taxon>Embryophyta</taxon>
        <taxon>Tracheophyta</taxon>
        <taxon>Spermatophyta</taxon>
        <taxon>Magnoliopsida</taxon>
        <taxon>Liliopsida</taxon>
        <taxon>Asparagales</taxon>
        <taxon>Orchidaceae</taxon>
        <taxon>Vanilloideae</taxon>
        <taxon>Vanilleae</taxon>
        <taxon>Vanilla</taxon>
    </lineage>
</organism>